<dbReference type="Proteomes" id="UP000245884">
    <property type="component" value="Unassembled WGS sequence"/>
</dbReference>
<reference evidence="2 3" key="1">
    <citation type="journal article" date="2018" name="Mol. Biol. Evol.">
        <title>Broad Genomic Sampling Reveals a Smut Pathogenic Ancestry of the Fungal Clade Ustilaginomycotina.</title>
        <authorList>
            <person name="Kijpornyongpan T."/>
            <person name="Mondo S.J."/>
            <person name="Barry K."/>
            <person name="Sandor L."/>
            <person name="Lee J."/>
            <person name="Lipzen A."/>
            <person name="Pangilinan J."/>
            <person name="LaButti K."/>
            <person name="Hainaut M."/>
            <person name="Henrissat B."/>
            <person name="Grigoriev I.V."/>
            <person name="Spatafora J.W."/>
            <person name="Aime M.C."/>
        </authorList>
    </citation>
    <scope>NUCLEOTIDE SEQUENCE [LARGE SCALE GENOMIC DNA]</scope>
    <source>
        <strain evidence="2 3">MCA 5214</strain>
    </source>
</reference>
<sequence length="169" mass="18243">MSSTSENIAAAQTSSQTQAQGEAQALGGQQQEMTETELAELQTGTAPIPRTMDTSPSQLDPRFDPDDLRQGKAPPAARKGGVLGTVNQHRPHLRKNVKKVKKLVPKRSLVPGFKGSTKREGNEEMVEVEEDVEESPSPGEEEGHAVGEEGEGEAEKKHGLMGKIFHHKS</sequence>
<evidence type="ECO:0000256" key="1">
    <source>
        <dbReference type="SAM" id="MobiDB-lite"/>
    </source>
</evidence>
<gene>
    <name evidence="2" type="ORF">BDZ90DRAFT_261739</name>
</gene>
<dbReference type="EMBL" id="KZ819673">
    <property type="protein sequence ID" value="PWN25959.1"/>
    <property type="molecule type" value="Genomic_DNA"/>
</dbReference>
<feature type="compositionally biased region" description="Acidic residues" evidence="1">
    <location>
        <begin position="123"/>
        <end position="134"/>
    </location>
</feature>
<protein>
    <submittedName>
        <fullName evidence="2">Uncharacterized protein</fullName>
    </submittedName>
</protein>
<evidence type="ECO:0000313" key="2">
    <source>
        <dbReference type="EMBL" id="PWN25959.1"/>
    </source>
</evidence>
<feature type="compositionally biased region" description="Basic and acidic residues" evidence="1">
    <location>
        <begin position="141"/>
        <end position="158"/>
    </location>
</feature>
<keyword evidence="3" id="KW-1185">Reference proteome</keyword>
<dbReference type="RefSeq" id="XP_025360571.1">
    <property type="nucleotide sequence ID" value="XM_025508407.1"/>
</dbReference>
<feature type="compositionally biased region" description="Basic and acidic residues" evidence="1">
    <location>
        <begin position="61"/>
        <end position="70"/>
    </location>
</feature>
<feature type="compositionally biased region" description="Basic residues" evidence="1">
    <location>
        <begin position="89"/>
        <end position="105"/>
    </location>
</feature>
<dbReference type="OrthoDB" id="3365925at2759"/>
<feature type="compositionally biased region" description="Low complexity" evidence="1">
    <location>
        <begin position="9"/>
        <end position="31"/>
    </location>
</feature>
<name>A0A316UL43_9BASI</name>
<accession>A0A316UL43</accession>
<evidence type="ECO:0000313" key="3">
    <source>
        <dbReference type="Proteomes" id="UP000245884"/>
    </source>
</evidence>
<feature type="region of interest" description="Disordered" evidence="1">
    <location>
        <begin position="1"/>
        <end position="169"/>
    </location>
</feature>
<proteinExistence type="predicted"/>
<dbReference type="AlphaFoldDB" id="A0A316UL43"/>
<organism evidence="2 3">
    <name type="scientific">Jaminaea rosea</name>
    <dbReference type="NCBI Taxonomy" id="1569628"/>
    <lineage>
        <taxon>Eukaryota</taxon>
        <taxon>Fungi</taxon>
        <taxon>Dikarya</taxon>
        <taxon>Basidiomycota</taxon>
        <taxon>Ustilaginomycotina</taxon>
        <taxon>Exobasidiomycetes</taxon>
        <taxon>Microstromatales</taxon>
        <taxon>Microstromatales incertae sedis</taxon>
        <taxon>Jaminaea</taxon>
    </lineage>
</organism>
<dbReference type="GeneID" id="37030230"/>